<sequence length="423" mass="47910">MILKDDLTGLPNRKSLISELDAHRCRKMILLGIDIKNFGEINSCYGNEEGDNFLVSFGRKLSEFANSSALNDAEAYRLHSDVFALAACMDKFSVKKSLLDFANTLVKKFENFLSEDPIRIKSLNVTPSFVCGIAHNDNFYGDNVGSNLFNRMDIALREAKNKNIQKISYCQIDEEVEKFYERNILWSNILKNVLQGKSKLVLKPYYQAIQKIGTDEIPKYECLIRMVGKDDVISPSMFLASAERLGLLPSIGRIVIYESCKIFRNLQADFSINITSQDLADEEFEKFILSQCEFNSIDPERVTLEILENEEIYNLKSKIINLKKYGFKIAIDDFGVGYSNFSRHHEINIDYIKIDGSLIENLLKSSKSYKTVKSIVSYAQSINAETIAEFVSNSDIYSKLKELGVDYAQGYAVGKPAESIPCA</sequence>
<dbReference type="Pfam" id="PF00563">
    <property type="entry name" value="EAL"/>
    <property type="match status" value="1"/>
</dbReference>
<evidence type="ECO:0000259" key="2">
    <source>
        <dbReference type="PROSITE" id="PS50887"/>
    </source>
</evidence>
<reference evidence="3 4" key="1">
    <citation type="submission" date="2019-08" db="EMBL/GenBank/DDBJ databases">
        <title>Genomic characterization of a novel candidate phylum (ARYD3) from a high temperature, high salinity tertiary oil reservoir in north central Oklahoma, USA.</title>
        <authorList>
            <person name="Youssef N.H."/>
            <person name="Yadav A."/>
            <person name="Elshahed M.S."/>
        </authorList>
    </citation>
    <scope>NUCLEOTIDE SEQUENCE [LARGE SCALE GENOMIC DNA]</scope>
    <source>
        <strain evidence="3">ARYD1</strain>
    </source>
</reference>
<proteinExistence type="predicted"/>
<comment type="caution">
    <text evidence="3">The sequence shown here is derived from an EMBL/GenBank/DDBJ whole genome shotgun (WGS) entry which is preliminary data.</text>
</comment>
<dbReference type="InterPro" id="IPR043128">
    <property type="entry name" value="Rev_trsase/Diguanyl_cyclase"/>
</dbReference>
<dbReference type="PANTHER" id="PTHR33121:SF71">
    <property type="entry name" value="OXYGEN SENSOR PROTEIN DOSP"/>
    <property type="match status" value="1"/>
</dbReference>
<dbReference type="InterPro" id="IPR001633">
    <property type="entry name" value="EAL_dom"/>
</dbReference>
<dbReference type="SMART" id="SM00267">
    <property type="entry name" value="GGDEF"/>
    <property type="match status" value="1"/>
</dbReference>
<gene>
    <name evidence="3" type="ORF">FXF49_08645</name>
</gene>
<dbReference type="GO" id="GO:0071111">
    <property type="term" value="F:cyclic-guanylate-specific phosphodiesterase activity"/>
    <property type="evidence" value="ECO:0007669"/>
    <property type="project" value="InterPro"/>
</dbReference>
<protein>
    <submittedName>
        <fullName evidence="3">GGDEF domain-containing protein</fullName>
    </submittedName>
</protein>
<feature type="domain" description="EAL" evidence="1">
    <location>
        <begin position="183"/>
        <end position="423"/>
    </location>
</feature>
<dbReference type="InterPro" id="IPR000160">
    <property type="entry name" value="GGDEF_dom"/>
</dbReference>
<dbReference type="CDD" id="cd01948">
    <property type="entry name" value="EAL"/>
    <property type="match status" value="1"/>
</dbReference>
<name>A0A5D0MNY6_FLESI</name>
<dbReference type="EMBL" id="VSIV01000224">
    <property type="protein sequence ID" value="TYB32988.1"/>
    <property type="molecule type" value="Genomic_DNA"/>
</dbReference>
<evidence type="ECO:0000259" key="1">
    <source>
        <dbReference type="PROSITE" id="PS50883"/>
    </source>
</evidence>
<dbReference type="SMART" id="SM00052">
    <property type="entry name" value="EAL"/>
    <property type="match status" value="1"/>
</dbReference>
<dbReference type="PROSITE" id="PS50883">
    <property type="entry name" value="EAL"/>
    <property type="match status" value="1"/>
</dbReference>
<dbReference type="PROSITE" id="PS50887">
    <property type="entry name" value="GGDEF"/>
    <property type="match status" value="1"/>
</dbReference>
<dbReference type="Gene3D" id="3.20.20.450">
    <property type="entry name" value="EAL domain"/>
    <property type="match status" value="1"/>
</dbReference>
<organism evidence="3 4">
    <name type="scientific">Flexistipes sinusarabici</name>
    <dbReference type="NCBI Taxonomy" id="2352"/>
    <lineage>
        <taxon>Bacteria</taxon>
        <taxon>Pseudomonadati</taxon>
        <taxon>Deferribacterota</taxon>
        <taxon>Deferribacteres</taxon>
        <taxon>Deferribacterales</taxon>
        <taxon>Flexistipitaceae</taxon>
        <taxon>Flexistipes</taxon>
    </lineage>
</organism>
<dbReference type="SUPFAM" id="SSF141868">
    <property type="entry name" value="EAL domain-like"/>
    <property type="match status" value="1"/>
</dbReference>
<dbReference type="InterPro" id="IPR029787">
    <property type="entry name" value="Nucleotide_cyclase"/>
</dbReference>
<evidence type="ECO:0000313" key="4">
    <source>
        <dbReference type="Proteomes" id="UP000323337"/>
    </source>
</evidence>
<dbReference type="PANTHER" id="PTHR33121">
    <property type="entry name" value="CYCLIC DI-GMP PHOSPHODIESTERASE PDEF"/>
    <property type="match status" value="1"/>
</dbReference>
<dbReference type="Pfam" id="PF00990">
    <property type="entry name" value="GGDEF"/>
    <property type="match status" value="1"/>
</dbReference>
<dbReference type="AlphaFoldDB" id="A0A5D0MNY6"/>
<feature type="domain" description="GGDEF" evidence="2">
    <location>
        <begin position="26"/>
        <end position="172"/>
    </location>
</feature>
<accession>A0A5D0MNY6</accession>
<evidence type="ECO:0000313" key="3">
    <source>
        <dbReference type="EMBL" id="TYB32988.1"/>
    </source>
</evidence>
<dbReference type="Proteomes" id="UP000323337">
    <property type="component" value="Unassembled WGS sequence"/>
</dbReference>
<dbReference type="InterPro" id="IPR050706">
    <property type="entry name" value="Cyclic-di-GMP_PDE-like"/>
</dbReference>
<dbReference type="Gene3D" id="3.30.70.270">
    <property type="match status" value="1"/>
</dbReference>
<dbReference type="InterPro" id="IPR035919">
    <property type="entry name" value="EAL_sf"/>
</dbReference>
<dbReference type="RefSeq" id="WP_303701503.1">
    <property type="nucleotide sequence ID" value="NZ_VSIV01000224.1"/>
</dbReference>
<dbReference type="SUPFAM" id="SSF55073">
    <property type="entry name" value="Nucleotide cyclase"/>
    <property type="match status" value="1"/>
</dbReference>